<evidence type="ECO:0000313" key="1">
    <source>
        <dbReference type="EMBL" id="GFQ79506.1"/>
    </source>
</evidence>
<dbReference type="EMBL" id="BMAO01022081">
    <property type="protein sequence ID" value="GFQ79506.1"/>
    <property type="molecule type" value="Genomic_DNA"/>
</dbReference>
<keyword evidence="2" id="KW-1185">Reference proteome</keyword>
<accession>A0A8X6KP36</accession>
<organism evidence="1 2">
    <name type="scientific">Trichonephila clavata</name>
    <name type="common">Joro spider</name>
    <name type="synonym">Nephila clavata</name>
    <dbReference type="NCBI Taxonomy" id="2740835"/>
    <lineage>
        <taxon>Eukaryota</taxon>
        <taxon>Metazoa</taxon>
        <taxon>Ecdysozoa</taxon>
        <taxon>Arthropoda</taxon>
        <taxon>Chelicerata</taxon>
        <taxon>Arachnida</taxon>
        <taxon>Araneae</taxon>
        <taxon>Araneomorphae</taxon>
        <taxon>Entelegynae</taxon>
        <taxon>Araneoidea</taxon>
        <taxon>Nephilidae</taxon>
        <taxon>Trichonephila</taxon>
    </lineage>
</organism>
<protein>
    <submittedName>
        <fullName evidence="1">Integrase catalytic domain-containing protein</fullName>
    </submittedName>
</protein>
<dbReference type="Proteomes" id="UP000887116">
    <property type="component" value="Unassembled WGS sequence"/>
</dbReference>
<name>A0A8X6KP36_TRICU</name>
<dbReference type="OrthoDB" id="8065733at2759"/>
<sequence length="95" mass="10952">MDNLEKFPVAAEILETDFYVDDLVSGVSNIESGKEVQKQPIELLSCASMKLNKWSSNCKDMLQELPYEAQGYHFDRDEEKVKTLGLIWNPKHDIF</sequence>
<dbReference type="AlphaFoldDB" id="A0A8X6KP36"/>
<evidence type="ECO:0000313" key="2">
    <source>
        <dbReference type="Proteomes" id="UP000887116"/>
    </source>
</evidence>
<reference evidence="1" key="1">
    <citation type="submission" date="2020-07" db="EMBL/GenBank/DDBJ databases">
        <title>Multicomponent nature underlies the extraordinary mechanical properties of spider dragline silk.</title>
        <authorList>
            <person name="Kono N."/>
            <person name="Nakamura H."/>
            <person name="Mori M."/>
            <person name="Yoshida Y."/>
            <person name="Ohtoshi R."/>
            <person name="Malay A.D."/>
            <person name="Moran D.A.P."/>
            <person name="Tomita M."/>
            <person name="Numata K."/>
            <person name="Arakawa K."/>
        </authorList>
    </citation>
    <scope>NUCLEOTIDE SEQUENCE</scope>
</reference>
<gene>
    <name evidence="1" type="primary">AVEN_32190_1</name>
    <name evidence="1" type="ORF">TNCT_101661</name>
</gene>
<comment type="caution">
    <text evidence="1">The sequence shown here is derived from an EMBL/GenBank/DDBJ whole genome shotgun (WGS) entry which is preliminary data.</text>
</comment>
<proteinExistence type="predicted"/>